<dbReference type="Gene3D" id="2.60.40.3650">
    <property type="match status" value="1"/>
</dbReference>
<reference evidence="2" key="1">
    <citation type="submission" date="2023-06" db="EMBL/GenBank/DDBJ databases">
        <title>Genomic of Agaribacillus aureum.</title>
        <authorList>
            <person name="Wang G."/>
        </authorList>
    </citation>
    <scope>NUCLEOTIDE SEQUENCE</scope>
    <source>
        <strain evidence="2">BMA12</strain>
    </source>
</reference>
<gene>
    <name evidence="2" type="ORF">QQ020_18310</name>
</gene>
<evidence type="ECO:0000259" key="1">
    <source>
        <dbReference type="Pfam" id="PF17899"/>
    </source>
</evidence>
<evidence type="ECO:0000313" key="2">
    <source>
        <dbReference type="EMBL" id="MDN5214036.1"/>
    </source>
</evidence>
<evidence type="ECO:0000313" key="3">
    <source>
        <dbReference type="Proteomes" id="UP001172083"/>
    </source>
</evidence>
<organism evidence="2 3">
    <name type="scientific">Agaribacillus aureus</name>
    <dbReference type="NCBI Taxonomy" id="3051825"/>
    <lineage>
        <taxon>Bacteria</taxon>
        <taxon>Pseudomonadati</taxon>
        <taxon>Bacteroidota</taxon>
        <taxon>Cytophagia</taxon>
        <taxon>Cytophagales</taxon>
        <taxon>Splendidivirgaceae</taxon>
        <taxon>Agaribacillus</taxon>
    </lineage>
</organism>
<sequence length="467" mass="53243">MRQLLSGIFIVLSFTQTWAQPGDTVHYHLSYQPGSKYIQVRYSFPAIKDKSINFVIPRSAPGTYDLTDYSLFFEKLTAATDNAEHIAGKKSMGSYFEFLSPDAPITSISYHVAIEKMENQLHGAYASSKVRPNYLGMLGYAVFGFLKPLQNNPVKLTIETASDWPIFSTLAPKMNRSYGKANFEATNFDILADGQYLLGEGVKIWQGKAGTMPLFVALYTETEANIEEIGRRGLLALEGVQKYFGFVPMPHYVMCYEYLIPKSSNHLYNFSMEHLNSMTSSLDTSRAIISYEENPRLGGAIHHMGHSWIPLRCYGEGYRPFDWETAPLIETIWLNEGFIWYISGYKIIGSSTILDRFRNTITTAPDFINKKSLRELSLLGSTQYSKDFRIGQNLFSRGALMAYEMDEYIQKQSNGTKTFKDAVINLYRWSEKHRRAFDYEEILTILSDGAGVDLSPVWEKWQKPVKE</sequence>
<feature type="domain" description="Peptidase M61 N-terminal" evidence="1">
    <location>
        <begin position="26"/>
        <end position="193"/>
    </location>
</feature>
<keyword evidence="3" id="KW-1185">Reference proteome</keyword>
<comment type="caution">
    <text evidence="2">The sequence shown here is derived from an EMBL/GenBank/DDBJ whole genome shotgun (WGS) entry which is preliminary data.</text>
</comment>
<dbReference type="Proteomes" id="UP001172083">
    <property type="component" value="Unassembled WGS sequence"/>
</dbReference>
<dbReference type="RefSeq" id="WP_346759373.1">
    <property type="nucleotide sequence ID" value="NZ_JAUJEB010000004.1"/>
</dbReference>
<dbReference type="EMBL" id="JAUJEB010000004">
    <property type="protein sequence ID" value="MDN5214036.1"/>
    <property type="molecule type" value="Genomic_DNA"/>
</dbReference>
<dbReference type="Gene3D" id="1.10.390.10">
    <property type="entry name" value="Neutral Protease Domain 2"/>
    <property type="match status" value="1"/>
</dbReference>
<accession>A0ABT8L9W1</accession>
<dbReference type="InterPro" id="IPR040756">
    <property type="entry name" value="Peptidase_M61_N"/>
</dbReference>
<dbReference type="Pfam" id="PF17899">
    <property type="entry name" value="Peptidase_M61_N"/>
    <property type="match status" value="1"/>
</dbReference>
<dbReference type="InterPro" id="IPR027268">
    <property type="entry name" value="Peptidase_M4/M1_CTD_sf"/>
</dbReference>
<protein>
    <recommendedName>
        <fullName evidence="1">Peptidase M61 N-terminal domain-containing protein</fullName>
    </recommendedName>
</protein>
<name>A0ABT8L9W1_9BACT</name>
<proteinExistence type="predicted"/>